<keyword evidence="2" id="KW-1185">Reference proteome</keyword>
<evidence type="ECO:0000313" key="1">
    <source>
        <dbReference type="EMBL" id="QYD70534.1"/>
    </source>
</evidence>
<evidence type="ECO:0000313" key="2">
    <source>
        <dbReference type="Proteomes" id="UP000826462"/>
    </source>
</evidence>
<sequence>MVKALSPDAIETLRHLNDVQAGDKSVTPPAAVVAELLGAGLVAKAGRDGVEITCDGRKYLSGDCD</sequence>
<dbReference type="RefSeq" id="WP_219799846.1">
    <property type="nucleotide sequence ID" value="NZ_CP080095.1"/>
</dbReference>
<accession>A0ABX8UNS5</accession>
<reference evidence="1 2" key="1">
    <citation type="submission" date="2021-07" db="EMBL/GenBank/DDBJ databases">
        <title>Paraburkholderia edwinii protects Aspergillus sp. from phenazines by acting as a toxin sponge.</title>
        <authorList>
            <person name="Dahlstrom K.M."/>
            <person name="Newman D.K."/>
        </authorList>
    </citation>
    <scope>NUCLEOTIDE SEQUENCE [LARGE SCALE GENOMIC DNA]</scope>
    <source>
        <strain evidence="1 2">Pe01</strain>
    </source>
</reference>
<dbReference type="Proteomes" id="UP000826462">
    <property type="component" value="Chromosome 1"/>
</dbReference>
<organism evidence="1 2">
    <name type="scientific">Paraburkholderia edwinii</name>
    <dbReference type="NCBI Taxonomy" id="2861782"/>
    <lineage>
        <taxon>Bacteria</taxon>
        <taxon>Pseudomonadati</taxon>
        <taxon>Pseudomonadota</taxon>
        <taxon>Betaproteobacteria</taxon>
        <taxon>Burkholderiales</taxon>
        <taxon>Burkholderiaceae</taxon>
        <taxon>Paraburkholderia</taxon>
    </lineage>
</organism>
<name>A0ABX8UNS5_9BURK</name>
<gene>
    <name evidence="1" type="ORF">KZJ38_09740</name>
</gene>
<proteinExistence type="predicted"/>
<protein>
    <submittedName>
        <fullName evidence="1">Uncharacterized protein</fullName>
    </submittedName>
</protein>
<dbReference type="EMBL" id="CP080095">
    <property type="protein sequence ID" value="QYD70534.1"/>
    <property type="molecule type" value="Genomic_DNA"/>
</dbReference>